<dbReference type="EMBL" id="JYDR01000032">
    <property type="protein sequence ID" value="KRY73710.1"/>
    <property type="molecule type" value="Genomic_DNA"/>
</dbReference>
<sequence length="67" mass="7652">MKMRLELYNDIIGMKMRLDIAWRSNVGRALRLPDEFAVRLHSSRRGALKFHQGVCQVTVGIVALSII</sequence>
<dbReference type="AlphaFoldDB" id="A0A0V1EIS9"/>
<accession>A0A0V1EIS9</accession>
<dbReference type="Proteomes" id="UP000054632">
    <property type="component" value="Unassembled WGS sequence"/>
</dbReference>
<evidence type="ECO:0000313" key="1">
    <source>
        <dbReference type="EMBL" id="KRY73710.1"/>
    </source>
</evidence>
<reference evidence="1 2" key="1">
    <citation type="submission" date="2015-01" db="EMBL/GenBank/DDBJ databases">
        <title>Evolution of Trichinella species and genotypes.</title>
        <authorList>
            <person name="Korhonen P.K."/>
            <person name="Edoardo P."/>
            <person name="Giuseppe L.R."/>
            <person name="Gasser R.B."/>
        </authorList>
    </citation>
    <scope>NUCLEOTIDE SEQUENCE [LARGE SCALE GENOMIC DNA]</scope>
    <source>
        <strain evidence="1">ISS13</strain>
    </source>
</reference>
<evidence type="ECO:0000313" key="2">
    <source>
        <dbReference type="Proteomes" id="UP000054632"/>
    </source>
</evidence>
<gene>
    <name evidence="1" type="ORF">T4A_12929</name>
</gene>
<organism evidence="1 2">
    <name type="scientific">Trichinella pseudospiralis</name>
    <name type="common">Parasitic roundworm</name>
    <dbReference type="NCBI Taxonomy" id="6337"/>
    <lineage>
        <taxon>Eukaryota</taxon>
        <taxon>Metazoa</taxon>
        <taxon>Ecdysozoa</taxon>
        <taxon>Nematoda</taxon>
        <taxon>Enoplea</taxon>
        <taxon>Dorylaimia</taxon>
        <taxon>Trichinellida</taxon>
        <taxon>Trichinellidae</taxon>
        <taxon>Trichinella</taxon>
    </lineage>
</organism>
<protein>
    <submittedName>
        <fullName evidence="1">Uncharacterized protein</fullName>
    </submittedName>
</protein>
<name>A0A0V1EIS9_TRIPS</name>
<proteinExistence type="predicted"/>
<comment type="caution">
    <text evidence="1">The sequence shown here is derived from an EMBL/GenBank/DDBJ whole genome shotgun (WGS) entry which is preliminary data.</text>
</comment>